<dbReference type="AlphaFoldDB" id="A0A3N9XH05"/>
<sequence>MNTFLLSAHGQDQFARSSVEGYILHVLETRSAASACGRYRALRAFCNWAVREELIPKVATSTDSRSTLIQSMRSLTASA</sequence>
<evidence type="ECO:0000313" key="1">
    <source>
        <dbReference type="EMBL" id="RQX12220.1"/>
    </source>
</evidence>
<organism evidence="1 2">
    <name type="scientific">Micromonospora ureilytica</name>
    <dbReference type="NCBI Taxonomy" id="709868"/>
    <lineage>
        <taxon>Bacteria</taxon>
        <taxon>Bacillati</taxon>
        <taxon>Actinomycetota</taxon>
        <taxon>Actinomycetes</taxon>
        <taxon>Micromonosporales</taxon>
        <taxon>Micromonosporaceae</taxon>
        <taxon>Micromonospora</taxon>
    </lineage>
</organism>
<dbReference type="EMBL" id="QDGB01000352">
    <property type="protein sequence ID" value="RQX12220.1"/>
    <property type="molecule type" value="Genomic_DNA"/>
</dbReference>
<dbReference type="Proteomes" id="UP000278981">
    <property type="component" value="Unassembled WGS sequence"/>
</dbReference>
<accession>A0A3N9XH05</accession>
<protein>
    <recommendedName>
        <fullName evidence="3">Integrase</fullName>
    </recommendedName>
</protein>
<evidence type="ECO:0008006" key="3">
    <source>
        <dbReference type="Google" id="ProtNLM"/>
    </source>
</evidence>
<reference evidence="1 2" key="1">
    <citation type="submission" date="2018-04" db="EMBL/GenBank/DDBJ databases">
        <title>Micromonosporas from Atacama Desert.</title>
        <authorList>
            <person name="Carro L."/>
            <person name="Klenk H.-P."/>
            <person name="Goodfellow M."/>
        </authorList>
    </citation>
    <scope>NUCLEOTIDE SEQUENCE [LARGE SCALE GENOMIC DNA]</scope>
    <source>
        <strain evidence="1 2">LB19</strain>
    </source>
</reference>
<comment type="caution">
    <text evidence="1">The sequence shown here is derived from an EMBL/GenBank/DDBJ whole genome shotgun (WGS) entry which is preliminary data.</text>
</comment>
<name>A0A3N9XH05_9ACTN</name>
<proteinExistence type="predicted"/>
<evidence type="ECO:0000313" key="2">
    <source>
        <dbReference type="Proteomes" id="UP000278981"/>
    </source>
</evidence>
<gene>
    <name evidence="1" type="ORF">DDE19_29055</name>
</gene>